<proteinExistence type="predicted"/>
<reference evidence="2" key="1">
    <citation type="journal article" date="2015" name="PLoS ONE">
        <title>Comprehensive Evaluation of Toxoplasma gondii VEG and Neospora caninum LIV Genomes with Tachyzoite Stage Transcriptome and Proteome Defines Novel Transcript Features.</title>
        <authorList>
            <person name="Ramaprasad A."/>
            <person name="Mourier T."/>
            <person name="Naeem R."/>
            <person name="Malas T.B."/>
            <person name="Moussa E."/>
            <person name="Panigrahi A."/>
            <person name="Vermont S.J."/>
            <person name="Otto T.D."/>
            <person name="Wastling J."/>
            <person name="Pain A."/>
        </authorList>
    </citation>
    <scope>NUCLEOTIDE SEQUENCE</scope>
    <source>
        <strain evidence="2">Liverpool</strain>
    </source>
</reference>
<feature type="compositionally biased region" description="Polar residues" evidence="1">
    <location>
        <begin position="735"/>
        <end position="752"/>
    </location>
</feature>
<feature type="region of interest" description="Disordered" evidence="1">
    <location>
        <begin position="594"/>
        <end position="625"/>
    </location>
</feature>
<sequence>MHGMCLILLESQRMLSPVFRPTASVFIPRGREHDQEPMRYNRGPRRENRRVPPFSVRRLRDSRLPCRLLLALILICTFFGAPPSPQRIRFACVLAFRFLPILVSASDPQESVVSVKGKQADTGKSRFSSAAMRDFKPEELSLTRAALSVPSTEHTTARSLAAKRGPRARRAPLTQPAPRTHRLPYPATQFSVLFAKRWRFSMPPSPTEAAATQAGSTASKQRAVSDRVNPRETTAIRHSATKHLWGEDPVMSTTARYLKPLRTHLGMERGASSQDAFPSQPLVVPGPSGGSPLGTLAALMNIRGRSAEQTGGQRAHALFGGNITRIVPLQPNTDEPTLFIDLRTYALSGCRTQKLNTDVKPPENREKYSQGTNEETPFTATVLEPQQSQDGNRDRGSLTPTDAVLQIISVDWHAFSQVQRPAGLPAEARFHSAPASVSTPVLGSVRKSCTDRTESTSSEKSRSLEGKSIVPSDPQKAGCRNAFLAHEADPLPQGSRDKAKGADFLTPNPGLVSNIASQVEGHPMLPHLSEVRVLESATHLAPSSSSAAYPSDAFEDPGPADCALAPEADPRLSSAASKFASAARAAEQAARAAAILDEESSRSQETRFVASGRAGRETETLQGKENAPEKLGGIALMRCVRRRLHHGVDTRARNVDAGAGTPSVKNLSKSRVRDGVETEELVENRLMGLVPIQLVPAPSASQVQRRTRGEFDKDSEPQAKKTGPRTQEGSRQERAQTSSFGSTRSMNPASSASVELLRSTMVSPPRRAFLRWTAPAAKAWMEGMLLADGKRVETGASLQVASASEHSSEYGRQELPNRGRRDGNGSPAEEEKPQRKEHLVPPTVTDHLAKSAGAVPAPASRLSFPETSGQIRPQDDNIEGGVVIPVWVLEIPLDHILDVRDEGAAPNCVVKIGKAQTRKYSQSTRGPVEVPSSGRRISAFWEPSAHKLMTAQLHLNGLRKQCTLQASSCGERESGKQQDLRAEERKNANYTSTGPSRADRDKSLPLAEINNSRSSRRADERVNSVPEATLSLIWTSPPCREARKLPSDGQDSGANLENALCPSCQSSSDVTIDGADKVWVQSTAHLPIPAHSKSLKDSLRTSVCDILPIPVFPKGTFCGGQTADDCPESTCQVPE</sequence>
<feature type="region of interest" description="Disordered" evidence="1">
    <location>
        <begin position="204"/>
        <end position="230"/>
    </location>
</feature>
<dbReference type="AlphaFoldDB" id="A0A0F7UAV8"/>
<feature type="compositionally biased region" description="Basic and acidic residues" evidence="1">
    <location>
        <begin position="970"/>
        <end position="987"/>
    </location>
</feature>
<feature type="region of interest" description="Disordered" evidence="1">
    <location>
        <begin position="653"/>
        <end position="672"/>
    </location>
</feature>
<feature type="compositionally biased region" description="Basic and acidic residues" evidence="1">
    <location>
        <begin position="448"/>
        <end position="465"/>
    </location>
</feature>
<feature type="region of interest" description="Disordered" evidence="1">
    <location>
        <begin position="356"/>
        <end position="398"/>
    </location>
</feature>
<feature type="region of interest" description="Disordered" evidence="1">
    <location>
        <begin position="153"/>
        <end position="182"/>
    </location>
</feature>
<dbReference type="EMBL" id="LN714481">
    <property type="protein sequence ID" value="CEL66131.1"/>
    <property type="molecule type" value="Genomic_DNA"/>
</dbReference>
<feature type="region of interest" description="Disordered" evidence="1">
    <location>
        <begin position="697"/>
        <end position="752"/>
    </location>
</feature>
<name>A0A0F7UAV8_NEOCL</name>
<evidence type="ECO:0000256" key="1">
    <source>
        <dbReference type="SAM" id="MobiDB-lite"/>
    </source>
</evidence>
<feature type="compositionally biased region" description="Basic and acidic residues" evidence="1">
    <location>
        <begin position="707"/>
        <end position="719"/>
    </location>
</feature>
<organism evidence="2">
    <name type="scientific">Neospora caninum (strain Liverpool)</name>
    <dbReference type="NCBI Taxonomy" id="572307"/>
    <lineage>
        <taxon>Eukaryota</taxon>
        <taxon>Sar</taxon>
        <taxon>Alveolata</taxon>
        <taxon>Apicomplexa</taxon>
        <taxon>Conoidasida</taxon>
        <taxon>Coccidia</taxon>
        <taxon>Eucoccidiorida</taxon>
        <taxon>Eimeriorina</taxon>
        <taxon>Sarcocystidae</taxon>
        <taxon>Neospora</taxon>
    </lineage>
</organism>
<accession>A0A0F7UAV8</accession>
<evidence type="ECO:0000313" key="2">
    <source>
        <dbReference type="EMBL" id="CEL66131.1"/>
    </source>
</evidence>
<feature type="region of interest" description="Disordered" evidence="1">
    <location>
        <begin position="798"/>
        <end position="876"/>
    </location>
</feature>
<feature type="region of interest" description="Disordered" evidence="1">
    <location>
        <begin position="443"/>
        <end position="476"/>
    </location>
</feature>
<gene>
    <name evidence="2" type="ORF">BN1204_019545</name>
</gene>
<protein>
    <submittedName>
        <fullName evidence="2">Uncharacterized protein</fullName>
    </submittedName>
</protein>
<feature type="compositionally biased region" description="Basic and acidic residues" evidence="1">
    <location>
        <begin position="806"/>
        <end position="839"/>
    </location>
</feature>
<feature type="compositionally biased region" description="Polar residues" evidence="1">
    <location>
        <begin position="369"/>
        <end position="390"/>
    </location>
</feature>
<feature type="compositionally biased region" description="Polar residues" evidence="1">
    <location>
        <begin position="213"/>
        <end position="222"/>
    </location>
</feature>
<feature type="region of interest" description="Disordered" evidence="1">
    <location>
        <begin position="966"/>
        <end position="1023"/>
    </location>
</feature>